<evidence type="ECO:0000313" key="1">
    <source>
        <dbReference type="EMBL" id="GFH23434.1"/>
    </source>
</evidence>
<protein>
    <submittedName>
        <fullName evidence="1">Uncharacterized protein</fullName>
    </submittedName>
</protein>
<accession>A0A699ZXK9</accession>
<gene>
    <name evidence="1" type="ORF">HaLaN_21045</name>
</gene>
<comment type="caution">
    <text evidence="1">The sequence shown here is derived from an EMBL/GenBank/DDBJ whole genome shotgun (WGS) entry which is preliminary data.</text>
</comment>
<organism evidence="1 2">
    <name type="scientific">Haematococcus lacustris</name>
    <name type="common">Green alga</name>
    <name type="synonym">Haematococcus pluvialis</name>
    <dbReference type="NCBI Taxonomy" id="44745"/>
    <lineage>
        <taxon>Eukaryota</taxon>
        <taxon>Viridiplantae</taxon>
        <taxon>Chlorophyta</taxon>
        <taxon>core chlorophytes</taxon>
        <taxon>Chlorophyceae</taxon>
        <taxon>CS clade</taxon>
        <taxon>Chlamydomonadales</taxon>
        <taxon>Haematococcaceae</taxon>
        <taxon>Haematococcus</taxon>
    </lineage>
</organism>
<sequence length="15" mass="1635">MSGLKGWRVAHHAQG</sequence>
<keyword evidence="2" id="KW-1185">Reference proteome</keyword>
<proteinExistence type="predicted"/>
<feature type="non-terminal residue" evidence="1">
    <location>
        <position position="15"/>
    </location>
</feature>
<evidence type="ECO:0000313" key="2">
    <source>
        <dbReference type="Proteomes" id="UP000485058"/>
    </source>
</evidence>
<name>A0A699ZXK9_HAELA</name>
<dbReference type="Proteomes" id="UP000485058">
    <property type="component" value="Unassembled WGS sequence"/>
</dbReference>
<reference evidence="1 2" key="1">
    <citation type="submission" date="2020-02" db="EMBL/GenBank/DDBJ databases">
        <title>Draft genome sequence of Haematococcus lacustris strain NIES-144.</title>
        <authorList>
            <person name="Morimoto D."/>
            <person name="Nakagawa S."/>
            <person name="Yoshida T."/>
            <person name="Sawayama S."/>
        </authorList>
    </citation>
    <scope>NUCLEOTIDE SEQUENCE [LARGE SCALE GENOMIC DNA]</scope>
    <source>
        <strain evidence="1 2">NIES-144</strain>
    </source>
</reference>
<dbReference type="EMBL" id="BLLF01002271">
    <property type="protein sequence ID" value="GFH23434.1"/>
    <property type="molecule type" value="Genomic_DNA"/>
</dbReference>
<feature type="non-terminal residue" evidence="1">
    <location>
        <position position="1"/>
    </location>
</feature>